<name>A0A1X7T1Q8_AMPQE</name>
<dbReference type="AlphaFoldDB" id="A0A1X7T1Q8"/>
<dbReference type="EnsemblMetazoa" id="Aqu2.1.08359_001">
    <property type="protein sequence ID" value="Aqu2.1.08359_001"/>
    <property type="gene ID" value="Aqu2.1.08359"/>
</dbReference>
<protein>
    <submittedName>
        <fullName evidence="1">Uncharacterized protein</fullName>
    </submittedName>
</protein>
<proteinExistence type="predicted"/>
<evidence type="ECO:0000313" key="1">
    <source>
        <dbReference type="EnsemblMetazoa" id="Aqu2.1.08359_001"/>
    </source>
</evidence>
<sequence length="173" mass="19133">MFTRIHDQLESITIALCLLGHNHLCLKNKAANISAELASRFSSTEGAYVTAATTLLNPRFKKLQFSSPAASDFAVSRIRNAVARLIAREITEATENSSEAGTQSLWDSFESMSHGTAGTEAIIEVRRRFKEPIISQIYCFGGKIINMVFQGSCRVQKSTYAYLAPLLHQKAIF</sequence>
<dbReference type="InParanoid" id="A0A1X7T1Q8"/>
<reference evidence="1" key="1">
    <citation type="submission" date="2017-05" db="UniProtKB">
        <authorList>
            <consortium name="EnsemblMetazoa"/>
        </authorList>
    </citation>
    <scope>IDENTIFICATION</scope>
</reference>
<organism evidence="1">
    <name type="scientific">Amphimedon queenslandica</name>
    <name type="common">Sponge</name>
    <dbReference type="NCBI Taxonomy" id="400682"/>
    <lineage>
        <taxon>Eukaryota</taxon>
        <taxon>Metazoa</taxon>
        <taxon>Porifera</taxon>
        <taxon>Demospongiae</taxon>
        <taxon>Heteroscleromorpha</taxon>
        <taxon>Haplosclerida</taxon>
        <taxon>Niphatidae</taxon>
        <taxon>Amphimedon</taxon>
    </lineage>
</organism>
<accession>A0A1X7T1Q8</accession>